<dbReference type="AlphaFoldDB" id="A0A1G6MIJ8"/>
<protein>
    <submittedName>
        <fullName evidence="1">Uncharacterized protein</fullName>
    </submittedName>
</protein>
<gene>
    <name evidence="1" type="ORF">SAMN05216505_102559</name>
</gene>
<reference evidence="2" key="1">
    <citation type="submission" date="2016-10" db="EMBL/GenBank/DDBJ databases">
        <authorList>
            <person name="Varghese N."/>
            <person name="Submissions S."/>
        </authorList>
    </citation>
    <scope>NUCLEOTIDE SEQUENCE [LARGE SCALE GENOMIC DNA]</scope>
    <source>
        <strain evidence="2">CGMCC 4.3504</strain>
    </source>
</reference>
<dbReference type="Proteomes" id="UP000182100">
    <property type="component" value="Unassembled WGS sequence"/>
</dbReference>
<evidence type="ECO:0000313" key="2">
    <source>
        <dbReference type="Proteomes" id="UP000182100"/>
    </source>
</evidence>
<dbReference type="EMBL" id="FMZK01000002">
    <property type="protein sequence ID" value="SDC55291.1"/>
    <property type="molecule type" value="Genomic_DNA"/>
</dbReference>
<keyword evidence="2" id="KW-1185">Reference proteome</keyword>
<sequence length="62" mass="6133">MHGDEEGVLVLPAARAAGAPVPTTRGSGGTGASAVVSVLDSAPAVVRAADRPKANHWNGEET</sequence>
<proteinExistence type="predicted"/>
<dbReference type="RefSeq" id="WP_139058449.1">
    <property type="nucleotide sequence ID" value="NZ_FMZK01000002.1"/>
</dbReference>
<name>A0A1G6MIJ8_9ACTN</name>
<accession>A0A1G6MIJ8</accession>
<evidence type="ECO:0000313" key="1">
    <source>
        <dbReference type="EMBL" id="SDC55291.1"/>
    </source>
</evidence>
<dbReference type="STRING" id="67344.SAMN05216505_102559"/>
<organism evidence="1 2">
    <name type="scientific">Streptomyces prasinopilosus</name>
    <dbReference type="NCBI Taxonomy" id="67344"/>
    <lineage>
        <taxon>Bacteria</taxon>
        <taxon>Bacillati</taxon>
        <taxon>Actinomycetota</taxon>
        <taxon>Actinomycetes</taxon>
        <taxon>Kitasatosporales</taxon>
        <taxon>Streptomycetaceae</taxon>
        <taxon>Streptomyces</taxon>
    </lineage>
</organism>